<name>A0A645ALW7_9ZZZZ</name>
<organism evidence="2">
    <name type="scientific">bioreactor metagenome</name>
    <dbReference type="NCBI Taxonomy" id="1076179"/>
    <lineage>
        <taxon>unclassified sequences</taxon>
        <taxon>metagenomes</taxon>
        <taxon>ecological metagenomes</taxon>
    </lineage>
</organism>
<keyword evidence="1" id="KW-0812">Transmembrane</keyword>
<dbReference type="AlphaFoldDB" id="A0A645ALW7"/>
<protein>
    <submittedName>
        <fullName evidence="2">Uncharacterized protein</fullName>
    </submittedName>
</protein>
<sequence>MIAGLAVEPFLRKINTILYNLIFMNILYIVSVTAHKMVVLTFSFPQLITIQLYQLVCFIDIIKIFNVLIVLHSVPILFLKLF</sequence>
<accession>A0A645ALW7</accession>
<evidence type="ECO:0000313" key="2">
    <source>
        <dbReference type="EMBL" id="MPM54235.1"/>
    </source>
</evidence>
<keyword evidence="1" id="KW-0472">Membrane</keyword>
<dbReference type="EMBL" id="VSSQ01014711">
    <property type="protein sequence ID" value="MPM54235.1"/>
    <property type="molecule type" value="Genomic_DNA"/>
</dbReference>
<gene>
    <name evidence="2" type="ORF">SDC9_101009</name>
</gene>
<evidence type="ECO:0000256" key="1">
    <source>
        <dbReference type="SAM" id="Phobius"/>
    </source>
</evidence>
<feature type="transmembrane region" description="Helical" evidence="1">
    <location>
        <begin position="17"/>
        <end position="40"/>
    </location>
</feature>
<feature type="transmembrane region" description="Helical" evidence="1">
    <location>
        <begin position="52"/>
        <end position="78"/>
    </location>
</feature>
<keyword evidence="1" id="KW-1133">Transmembrane helix</keyword>
<reference evidence="2" key="1">
    <citation type="submission" date="2019-08" db="EMBL/GenBank/DDBJ databases">
        <authorList>
            <person name="Kucharzyk K."/>
            <person name="Murdoch R.W."/>
            <person name="Higgins S."/>
            <person name="Loffler F."/>
        </authorList>
    </citation>
    <scope>NUCLEOTIDE SEQUENCE</scope>
</reference>
<proteinExistence type="predicted"/>
<comment type="caution">
    <text evidence="2">The sequence shown here is derived from an EMBL/GenBank/DDBJ whole genome shotgun (WGS) entry which is preliminary data.</text>
</comment>